<dbReference type="EMBL" id="WNYA01031467">
    <property type="protein sequence ID" value="KAG8537322.1"/>
    <property type="molecule type" value="Genomic_DNA"/>
</dbReference>
<name>A0AAV6YJK1_ENGPU</name>
<dbReference type="Proteomes" id="UP000824782">
    <property type="component" value="Unassembled WGS sequence"/>
</dbReference>
<evidence type="ECO:0000313" key="1">
    <source>
        <dbReference type="EMBL" id="KAG8537322.1"/>
    </source>
</evidence>
<reference evidence="1" key="1">
    <citation type="thesis" date="2020" institute="ProQuest LLC" country="789 East Eisenhower Parkway, Ann Arbor, MI, USA">
        <title>Comparative Genomics and Chromosome Evolution.</title>
        <authorList>
            <person name="Mudd A.B."/>
        </authorList>
    </citation>
    <scope>NUCLEOTIDE SEQUENCE</scope>
    <source>
        <strain evidence="1">237g6f4</strain>
        <tissue evidence="1">Blood</tissue>
    </source>
</reference>
<gene>
    <name evidence="1" type="ORF">GDO81_024714</name>
</gene>
<protein>
    <recommendedName>
        <fullName evidence="3">Secreted protein</fullName>
    </recommendedName>
</protein>
<evidence type="ECO:0000313" key="2">
    <source>
        <dbReference type="Proteomes" id="UP000824782"/>
    </source>
</evidence>
<proteinExistence type="predicted"/>
<organism evidence="1 2">
    <name type="scientific">Engystomops pustulosus</name>
    <name type="common">Tungara frog</name>
    <name type="synonym">Physalaemus pustulosus</name>
    <dbReference type="NCBI Taxonomy" id="76066"/>
    <lineage>
        <taxon>Eukaryota</taxon>
        <taxon>Metazoa</taxon>
        <taxon>Chordata</taxon>
        <taxon>Craniata</taxon>
        <taxon>Vertebrata</taxon>
        <taxon>Euteleostomi</taxon>
        <taxon>Amphibia</taxon>
        <taxon>Batrachia</taxon>
        <taxon>Anura</taxon>
        <taxon>Neobatrachia</taxon>
        <taxon>Hyloidea</taxon>
        <taxon>Leptodactylidae</taxon>
        <taxon>Leiuperinae</taxon>
        <taxon>Engystomops</taxon>
    </lineage>
</organism>
<keyword evidence="2" id="KW-1185">Reference proteome</keyword>
<dbReference type="AlphaFoldDB" id="A0AAV6YJK1"/>
<comment type="caution">
    <text evidence="1">The sequence shown here is derived from an EMBL/GenBank/DDBJ whole genome shotgun (WGS) entry which is preliminary data.</text>
</comment>
<sequence>MKCWTLLRLGVLGITGCVYLANTRKHSLSTGFGLLQGILGHAYTMQMAQTRKWTFARFPSLFFPLLCLSFNKASGKCYPHPFPFHPAPFSVFTLCRRHK</sequence>
<evidence type="ECO:0008006" key="3">
    <source>
        <dbReference type="Google" id="ProtNLM"/>
    </source>
</evidence>
<accession>A0AAV6YJK1</accession>